<evidence type="ECO:0000256" key="5">
    <source>
        <dbReference type="HAMAP-Rule" id="MF_00267"/>
    </source>
</evidence>
<dbReference type="GO" id="GO:0000917">
    <property type="term" value="P:division septum assembly"/>
    <property type="evidence" value="ECO:0007669"/>
    <property type="project" value="UniProtKB-KW"/>
</dbReference>
<dbReference type="AlphaFoldDB" id="A0A1J0AFD9"/>
<dbReference type="SUPFAM" id="SSF63848">
    <property type="entry name" value="Cell-division inhibitor MinC, C-terminal domain"/>
    <property type="match status" value="1"/>
</dbReference>
<dbReference type="HAMAP" id="MF_00267">
    <property type="entry name" value="MinC"/>
    <property type="match status" value="1"/>
</dbReference>
<dbReference type="OrthoDB" id="9790810at2"/>
<dbReference type="Gene3D" id="2.160.20.70">
    <property type="match status" value="1"/>
</dbReference>
<evidence type="ECO:0000313" key="8">
    <source>
        <dbReference type="Proteomes" id="UP000180235"/>
    </source>
</evidence>
<dbReference type="GO" id="GO:0000902">
    <property type="term" value="P:cell morphogenesis"/>
    <property type="evidence" value="ECO:0007669"/>
    <property type="project" value="InterPro"/>
</dbReference>
<organism evidence="7 8">
    <name type="scientific">Gloeomargarita lithophora Alchichica-D10</name>
    <dbReference type="NCBI Taxonomy" id="1188229"/>
    <lineage>
        <taxon>Bacteria</taxon>
        <taxon>Bacillati</taxon>
        <taxon>Cyanobacteriota</taxon>
        <taxon>Cyanophyceae</taxon>
        <taxon>Gloeomargaritales</taxon>
        <taxon>Gloeomargaritaceae</taxon>
        <taxon>Gloeomargarita</taxon>
    </lineage>
</organism>
<evidence type="ECO:0000259" key="6">
    <source>
        <dbReference type="Pfam" id="PF03775"/>
    </source>
</evidence>
<dbReference type="Pfam" id="PF03775">
    <property type="entry name" value="MinC_C"/>
    <property type="match status" value="1"/>
</dbReference>
<dbReference type="PANTHER" id="PTHR34108">
    <property type="entry name" value="SEPTUM SITE-DETERMINING PROTEIN MINC"/>
    <property type="match status" value="1"/>
</dbReference>
<evidence type="ECO:0000256" key="4">
    <source>
        <dbReference type="ARBA" id="ARBA00046874"/>
    </source>
</evidence>
<keyword evidence="2 5" id="KW-0717">Septation</keyword>
<evidence type="ECO:0000313" key="7">
    <source>
        <dbReference type="EMBL" id="APB34657.1"/>
    </source>
</evidence>
<dbReference type="RefSeq" id="WP_071455063.1">
    <property type="nucleotide sequence ID" value="NZ_CP017675.1"/>
</dbReference>
<comment type="similarity">
    <text evidence="5">Belongs to the MinC family.</text>
</comment>
<dbReference type="InterPro" id="IPR005526">
    <property type="entry name" value="Septum_form_inhib_MinC_C"/>
</dbReference>
<sequence length="225" mass="23900">MNCPLVQPGAAGLDLTLPPEPDWLHLQELLQQYFQISDSWWQPETPVRVLAGARVLGMEHIQWLAELLQKHQLIITNVQASLRATAVAAAMAGYSVEQGVTASPSAIVAAPALYLDHAVRSGVEIRHPGTVVLAGDVNPGGCIVADGDILVWGRLRGVAHAGANGNPHRLIMALQMAATQLRIGGLVARAPANVAFYPEVAWVQGDAIVLHPARDFGRTSPGGVF</sequence>
<dbReference type="KEGG" id="glt:GlitD10_2323"/>
<dbReference type="Proteomes" id="UP000180235">
    <property type="component" value="Chromosome"/>
</dbReference>
<dbReference type="EMBL" id="CP017675">
    <property type="protein sequence ID" value="APB34657.1"/>
    <property type="molecule type" value="Genomic_DNA"/>
</dbReference>
<protein>
    <recommendedName>
        <fullName evidence="5">Probable septum site-determining protein MinC</fullName>
    </recommendedName>
</protein>
<evidence type="ECO:0000256" key="2">
    <source>
        <dbReference type="ARBA" id="ARBA00023210"/>
    </source>
</evidence>
<keyword evidence="3 5" id="KW-0131">Cell cycle</keyword>
<feature type="domain" description="Septum formation inhibitor MinC C-terminal" evidence="6">
    <location>
        <begin position="116"/>
        <end position="210"/>
    </location>
</feature>
<dbReference type="GO" id="GO:1901891">
    <property type="term" value="P:regulation of cell septum assembly"/>
    <property type="evidence" value="ECO:0007669"/>
    <property type="project" value="InterPro"/>
</dbReference>
<evidence type="ECO:0000256" key="1">
    <source>
        <dbReference type="ARBA" id="ARBA00022618"/>
    </source>
</evidence>
<dbReference type="STRING" id="1188229.GlitD10_2323"/>
<accession>A0A1J0AFD9</accession>
<gene>
    <name evidence="5 7" type="primary">minC</name>
    <name evidence="7" type="ORF">GlitD10_2323</name>
</gene>
<name>A0A1J0AFD9_9CYAN</name>
<proteinExistence type="inferred from homology"/>
<evidence type="ECO:0000256" key="3">
    <source>
        <dbReference type="ARBA" id="ARBA00023306"/>
    </source>
</evidence>
<dbReference type="PANTHER" id="PTHR34108:SF1">
    <property type="entry name" value="SEPTUM SITE-DETERMINING PROTEIN MINC"/>
    <property type="match status" value="1"/>
</dbReference>
<reference evidence="7 8" key="1">
    <citation type="submission" date="2016-10" db="EMBL/GenBank/DDBJ databases">
        <title>Description of Gloeomargarita lithophora gen. nov., sp. nov., a thylakoid-bearing basal-branching cyanobacterium with intracellular carbonates, and proposal for Gloeomargaritales ord. nov.</title>
        <authorList>
            <person name="Moreira D."/>
            <person name="Tavera R."/>
            <person name="Benzerara K."/>
            <person name="Skouri-Panet F."/>
            <person name="Couradeau E."/>
            <person name="Gerard E."/>
            <person name="Loussert C."/>
            <person name="Novelo E."/>
            <person name="Zivanovic Y."/>
            <person name="Lopez-Garcia P."/>
        </authorList>
    </citation>
    <scope>NUCLEOTIDE SEQUENCE [LARGE SCALE GENOMIC DNA]</scope>
    <source>
        <strain evidence="7 8">D10</strain>
    </source>
</reference>
<dbReference type="InterPro" id="IPR036145">
    <property type="entry name" value="MinC_C_sf"/>
</dbReference>
<comment type="function">
    <text evidence="5">Cell division inhibitor that blocks the formation of polar Z ring septums. Rapidly oscillates between the poles of the cell to destabilize FtsZ filaments that have formed before they mature into polar Z rings. Prevents FtsZ polymerization.</text>
</comment>
<keyword evidence="1 5" id="KW-0132">Cell division</keyword>
<dbReference type="InterPro" id="IPR013033">
    <property type="entry name" value="MinC"/>
</dbReference>
<dbReference type="InterPro" id="IPR016098">
    <property type="entry name" value="CAP/MinC_C"/>
</dbReference>
<keyword evidence="8" id="KW-1185">Reference proteome</keyword>
<comment type="subunit">
    <text evidence="4 5">Interacts with MinD and FtsZ.</text>
</comment>